<evidence type="ECO:0000313" key="5">
    <source>
        <dbReference type="EMBL" id="MBB0232748.1"/>
    </source>
</evidence>
<feature type="domain" description="Glycosyltransferase subfamily 4-like N-terminal" evidence="4">
    <location>
        <begin position="24"/>
        <end position="130"/>
    </location>
</feature>
<keyword evidence="1" id="KW-0328">Glycosyltransferase</keyword>
<comment type="caution">
    <text evidence="5">The sequence shown here is derived from an EMBL/GenBank/DDBJ whole genome shotgun (WGS) entry which is preliminary data.</text>
</comment>
<dbReference type="Pfam" id="PF13439">
    <property type="entry name" value="Glyco_transf_4"/>
    <property type="match status" value="1"/>
</dbReference>
<evidence type="ECO:0000256" key="2">
    <source>
        <dbReference type="ARBA" id="ARBA00022679"/>
    </source>
</evidence>
<evidence type="ECO:0000256" key="3">
    <source>
        <dbReference type="SAM" id="MobiDB-lite"/>
    </source>
</evidence>
<dbReference type="InterPro" id="IPR028098">
    <property type="entry name" value="Glyco_trans_4-like_N"/>
</dbReference>
<dbReference type="InterPro" id="IPR050194">
    <property type="entry name" value="Glycosyltransferase_grp1"/>
</dbReference>
<proteinExistence type="predicted"/>
<evidence type="ECO:0000256" key="1">
    <source>
        <dbReference type="ARBA" id="ARBA00022676"/>
    </source>
</evidence>
<feature type="region of interest" description="Disordered" evidence="3">
    <location>
        <begin position="353"/>
        <end position="372"/>
    </location>
</feature>
<dbReference type="RefSeq" id="WP_182667271.1">
    <property type="nucleotide sequence ID" value="NZ_VKHS01001143.1"/>
</dbReference>
<dbReference type="PANTHER" id="PTHR45947:SF3">
    <property type="entry name" value="SULFOQUINOVOSYL TRANSFERASE SQD2"/>
    <property type="match status" value="1"/>
</dbReference>
<name>A0A7W3XZ94_9ACTN</name>
<keyword evidence="2 5" id="KW-0808">Transferase</keyword>
<evidence type="ECO:0000313" key="6">
    <source>
        <dbReference type="Proteomes" id="UP000530234"/>
    </source>
</evidence>
<feature type="compositionally biased region" description="Low complexity" evidence="3">
    <location>
        <begin position="363"/>
        <end position="372"/>
    </location>
</feature>
<dbReference type="Pfam" id="PF13692">
    <property type="entry name" value="Glyco_trans_1_4"/>
    <property type="match status" value="1"/>
</dbReference>
<keyword evidence="6" id="KW-1185">Reference proteome</keyword>
<dbReference type="Proteomes" id="UP000530234">
    <property type="component" value="Unassembled WGS sequence"/>
</dbReference>
<sequence length="424" mass="43713">PLAPAARALGATVLPWAAGREPGPGLGREAADVLRAVEALSPRLIHLHSAKAGLAGRLALRGRYPTVHQPHAWSFEAAGPLRPLAVRWERHAARWTHRLLWVSHAERAAGLRAGVVADGAVIPNGVDTTRFTPPDSSARRGVRAGLHAVHAVPPHAPLVACVGRLCRQKGQDVLLRAWPEVLRRFPDARLVLVGEGPAGEALRARAPRGVLFAGAVDDPRPWYAAADLVVQPSRWEGMALTPLEAMACGRPVLLTDVAGARECLPPEHLDRCLVPPGKPRALAAAVTGLLADPAARVGIGVATRRRVRRDHDLRVTAAAVRELYRTLLPGLSASGARPAGGADPGAVALPVPLPPGPPGHPGPSGAAVAVDPGAVPGPTVSVEDPAAAGRLALPPGARVFLRRSRGIASGGVPEATPGGGAGPG</sequence>
<organism evidence="5 6">
    <name type="scientific">Streptomyces calidiresistens</name>
    <dbReference type="NCBI Taxonomy" id="1485586"/>
    <lineage>
        <taxon>Bacteria</taxon>
        <taxon>Bacillati</taxon>
        <taxon>Actinomycetota</taxon>
        <taxon>Actinomycetes</taxon>
        <taxon>Kitasatosporales</taxon>
        <taxon>Streptomycetaceae</taxon>
        <taxon>Streptomyces</taxon>
    </lineage>
</organism>
<dbReference type="PANTHER" id="PTHR45947">
    <property type="entry name" value="SULFOQUINOVOSYL TRANSFERASE SQD2"/>
    <property type="match status" value="1"/>
</dbReference>
<accession>A0A7W3XZ94</accession>
<dbReference type="GO" id="GO:0016758">
    <property type="term" value="F:hexosyltransferase activity"/>
    <property type="evidence" value="ECO:0007669"/>
    <property type="project" value="TreeGrafter"/>
</dbReference>
<evidence type="ECO:0000259" key="4">
    <source>
        <dbReference type="Pfam" id="PF13439"/>
    </source>
</evidence>
<dbReference type="SUPFAM" id="SSF53756">
    <property type="entry name" value="UDP-Glycosyltransferase/glycogen phosphorylase"/>
    <property type="match status" value="1"/>
</dbReference>
<reference evidence="6" key="1">
    <citation type="submission" date="2019-10" db="EMBL/GenBank/DDBJ databases">
        <title>Streptomyces sp. nov., a novel actinobacterium isolated from alkaline environment.</title>
        <authorList>
            <person name="Golinska P."/>
        </authorList>
    </citation>
    <scope>NUCLEOTIDE SEQUENCE [LARGE SCALE GENOMIC DNA]</scope>
    <source>
        <strain evidence="6">DSM 42108</strain>
    </source>
</reference>
<feature type="non-terminal residue" evidence="5">
    <location>
        <position position="1"/>
    </location>
</feature>
<dbReference type="EMBL" id="VKHS01001143">
    <property type="protein sequence ID" value="MBB0232748.1"/>
    <property type="molecule type" value="Genomic_DNA"/>
</dbReference>
<dbReference type="Gene3D" id="3.40.50.2000">
    <property type="entry name" value="Glycogen Phosphorylase B"/>
    <property type="match status" value="2"/>
</dbReference>
<protein>
    <submittedName>
        <fullName evidence="5">Glycosyltransferase</fullName>
    </submittedName>
</protein>
<dbReference type="AlphaFoldDB" id="A0A7W3XZ94"/>
<dbReference type="GO" id="GO:1901137">
    <property type="term" value="P:carbohydrate derivative biosynthetic process"/>
    <property type="evidence" value="ECO:0007669"/>
    <property type="project" value="UniProtKB-ARBA"/>
</dbReference>
<gene>
    <name evidence="5" type="ORF">FOE67_25470</name>
</gene>